<dbReference type="PANTHER" id="PTHR34353:SF2">
    <property type="entry name" value="CRISPR-ASSOCIATED ENDONUCLEASE CAS1 1"/>
    <property type="match status" value="1"/>
</dbReference>
<accession>A0ABY5AR41</accession>
<gene>
    <name evidence="10 13" type="primary">cas1</name>
    <name evidence="13" type="ORF">NEA10_02910</name>
</gene>
<comment type="cofactor">
    <cofactor evidence="10">
        <name>Mg(2+)</name>
        <dbReference type="ChEBI" id="CHEBI:18420"/>
    </cofactor>
    <cofactor evidence="10">
        <name>Mn(2+)</name>
        <dbReference type="ChEBI" id="CHEBI:29035"/>
    </cofactor>
</comment>
<dbReference type="PROSITE" id="PS50878">
    <property type="entry name" value="RT_POL"/>
    <property type="match status" value="1"/>
</dbReference>
<feature type="domain" description="Reverse transcriptase" evidence="12">
    <location>
        <begin position="43"/>
        <end position="269"/>
    </location>
</feature>
<evidence type="ECO:0000313" key="13">
    <source>
        <dbReference type="EMBL" id="USR91694.1"/>
    </source>
</evidence>
<dbReference type="Gene3D" id="1.20.120.920">
    <property type="entry name" value="CRISPR-associated endonuclease Cas1, C-terminal domain"/>
    <property type="match status" value="1"/>
</dbReference>
<feature type="binding site" evidence="10">
    <location>
        <position position="553"/>
    </location>
    <ligand>
        <name>Mn(2+)</name>
        <dbReference type="ChEBI" id="CHEBI:29035"/>
    </ligand>
</feature>
<dbReference type="NCBIfam" id="TIGR00287">
    <property type="entry name" value="cas1"/>
    <property type="match status" value="1"/>
</dbReference>
<comment type="function">
    <text evidence="10">CRISPR (clustered regularly interspaced short palindromic repeat), is an adaptive immune system that provides protection against mobile genetic elements (viruses, transposable elements and conjugative plasmids). CRISPR clusters contain spacers, sequences complementary to antecedent mobile elements, and target invading nucleic acids. CRISPR clusters are transcribed and processed into CRISPR RNA (crRNA). Acts as a dsDNA endonuclease. Involved in the integration of spacer DNA into the CRISPR cassette.</text>
</comment>
<proteinExistence type="inferred from homology"/>
<dbReference type="PANTHER" id="PTHR34353">
    <property type="entry name" value="CRISPR-ASSOCIATED ENDONUCLEASE CAS1 1"/>
    <property type="match status" value="1"/>
</dbReference>
<evidence type="ECO:0000256" key="4">
    <source>
        <dbReference type="ARBA" id="ARBA00022801"/>
    </source>
</evidence>
<dbReference type="CDD" id="cd09634">
    <property type="entry name" value="Cas1_I-II-III"/>
    <property type="match status" value="1"/>
</dbReference>
<keyword evidence="7 10" id="KW-0238">DNA-binding</keyword>
<keyword evidence="5 10" id="KW-0460">Magnesium</keyword>
<feature type="region of interest" description="Disordered" evidence="11">
    <location>
        <begin position="278"/>
        <end position="316"/>
    </location>
</feature>
<evidence type="ECO:0000256" key="11">
    <source>
        <dbReference type="SAM" id="MobiDB-lite"/>
    </source>
</evidence>
<dbReference type="InterPro" id="IPR042206">
    <property type="entry name" value="CRISPR-assoc_Cas1_C"/>
</dbReference>
<evidence type="ECO:0000256" key="2">
    <source>
        <dbReference type="ARBA" id="ARBA00022723"/>
    </source>
</evidence>
<dbReference type="Pfam" id="PF01867">
    <property type="entry name" value="Cas_Cas1"/>
    <property type="match status" value="1"/>
</dbReference>
<dbReference type="InterPro" id="IPR050646">
    <property type="entry name" value="Cas1"/>
</dbReference>
<keyword evidence="14" id="KW-1185">Reference proteome</keyword>
<keyword evidence="4 10" id="KW-0378">Hydrolase</keyword>
<dbReference type="Proteomes" id="UP001056708">
    <property type="component" value="Chromosome"/>
</dbReference>
<evidence type="ECO:0000256" key="1">
    <source>
        <dbReference type="ARBA" id="ARBA00022722"/>
    </source>
</evidence>
<dbReference type="InterPro" id="IPR002729">
    <property type="entry name" value="CRISPR-assoc_Cas1"/>
</dbReference>
<dbReference type="SUPFAM" id="SSF56672">
    <property type="entry name" value="DNA/RNA polymerases"/>
    <property type="match status" value="1"/>
</dbReference>
<evidence type="ECO:0000259" key="12">
    <source>
        <dbReference type="PROSITE" id="PS50878"/>
    </source>
</evidence>
<keyword evidence="8 10" id="KW-0464">Manganese</keyword>
<dbReference type="CDD" id="cd01651">
    <property type="entry name" value="RT_G2_intron"/>
    <property type="match status" value="1"/>
</dbReference>
<keyword evidence="6 10" id="KW-0051">Antiviral defense</keyword>
<sequence length="665" mass="75821">MNIDPQQLRIAWQQVRRGSRMAGVDGMTVDWFASLYRDQLQQLQQQLHNDTYFPQPAKGFYLRKPSGGQRLLGISTVRDRIVQRCLLQDLYCPLEDHFLDCSYAYRPGRGIKQSAWHYFELYQERPTWTVKADIAQFFDHLCHGILRAALDGLDLDSPSREAVMQQVEAGIVIQGTLSRSSQGVVQGNILSGALANLYLTEFDRRCITSGYRLVRYGDDLVLACDSLSQAERVLQHIQNWLKQLYLSLQPDKTQIFAPDQPFSFLSYRFENAILTEPPPPQLKRGLARPYGATPKRRPVRPPSRAPRACSLKPPTPQCSTAPPAHYFADPMTTLYVTDQGAYLKARHYQFQVFHQHQLQMQVPVNRVTHVVLFGCCNLSHGAVRLALSRGISVTYLSNQGRYFGRLNRQGNAKVEYLARQVQCAADADFVRTQAETIVRAKLHNSRVLLLRLNRRRQTPEAITAIDQLATLMDYLPLADSVEALLGYEGKGASVYFRGFGSLLKTEFQFAKRSKRPPQDPANSLMSLGYTLLSYNLYAFVEAIGLHSHFGNLHVTLDHRPGLVCDLMEEFRSPLVDSFVAYLINSSVLQADDFTPPDERGGVYLHPDALRKFVKHWENKLQTEMTHLTTGYRVTYRRCLELQVREYLACLLGDVEAYRPMLRPIK</sequence>
<dbReference type="Pfam" id="PF00078">
    <property type="entry name" value="RVT_1"/>
    <property type="match status" value="1"/>
</dbReference>
<dbReference type="HAMAP" id="MF_01470">
    <property type="entry name" value="Cas1"/>
    <property type="match status" value="1"/>
</dbReference>
<evidence type="ECO:0000256" key="5">
    <source>
        <dbReference type="ARBA" id="ARBA00022842"/>
    </source>
</evidence>
<dbReference type="RefSeq" id="WP_252663724.1">
    <property type="nucleotide sequence ID" value="NZ_CP098611.1"/>
</dbReference>
<evidence type="ECO:0000256" key="10">
    <source>
        <dbReference type="HAMAP-Rule" id="MF_01470"/>
    </source>
</evidence>
<name>A0ABY5AR41_9CYAN</name>
<keyword evidence="2 10" id="KW-0479">Metal-binding</keyword>
<evidence type="ECO:0000256" key="3">
    <source>
        <dbReference type="ARBA" id="ARBA00022759"/>
    </source>
</evidence>
<feature type="binding site" evidence="10">
    <location>
        <position position="568"/>
    </location>
    <ligand>
        <name>Mn(2+)</name>
        <dbReference type="ChEBI" id="CHEBI:29035"/>
    </ligand>
</feature>
<evidence type="ECO:0000256" key="6">
    <source>
        <dbReference type="ARBA" id="ARBA00023118"/>
    </source>
</evidence>
<dbReference type="InterPro" id="IPR000477">
    <property type="entry name" value="RT_dom"/>
</dbReference>
<protein>
    <recommendedName>
        <fullName evidence="10">CRISPR-associated endonuclease Cas1</fullName>
        <ecNumber evidence="10">3.1.-.-</ecNumber>
    </recommendedName>
</protein>
<evidence type="ECO:0000313" key="14">
    <source>
        <dbReference type="Proteomes" id="UP001056708"/>
    </source>
</evidence>
<dbReference type="Gene3D" id="3.100.10.20">
    <property type="entry name" value="CRISPR-associated endonuclease Cas1, N-terminal domain"/>
    <property type="match status" value="1"/>
</dbReference>
<dbReference type="InterPro" id="IPR042211">
    <property type="entry name" value="CRISPR-assoc_Cas1_N"/>
</dbReference>
<dbReference type="InterPro" id="IPR043502">
    <property type="entry name" value="DNA/RNA_pol_sf"/>
</dbReference>
<organism evidence="13 14">
    <name type="scientific">Phormidium yuhuli AB48</name>
    <dbReference type="NCBI Taxonomy" id="2940671"/>
    <lineage>
        <taxon>Bacteria</taxon>
        <taxon>Bacillati</taxon>
        <taxon>Cyanobacteriota</taxon>
        <taxon>Cyanophyceae</taxon>
        <taxon>Oscillatoriophycideae</taxon>
        <taxon>Oscillatoriales</taxon>
        <taxon>Oscillatoriaceae</taxon>
        <taxon>Phormidium</taxon>
        <taxon>Phormidium yuhuli</taxon>
    </lineage>
</organism>
<comment type="subunit">
    <text evidence="9 10">Homodimer, forms a heterotetramer with a Cas2 homodimer.</text>
</comment>
<evidence type="ECO:0000256" key="9">
    <source>
        <dbReference type="ARBA" id="ARBA00038592"/>
    </source>
</evidence>
<dbReference type="EMBL" id="CP098611">
    <property type="protein sequence ID" value="USR91694.1"/>
    <property type="molecule type" value="Genomic_DNA"/>
</dbReference>
<feature type="binding site" evidence="10">
    <location>
        <position position="488"/>
    </location>
    <ligand>
        <name>Mn(2+)</name>
        <dbReference type="ChEBI" id="CHEBI:29035"/>
    </ligand>
</feature>
<keyword evidence="3 10" id="KW-0255">Endonuclease</keyword>
<keyword evidence="1 10" id="KW-0540">Nuclease</keyword>
<evidence type="ECO:0000256" key="7">
    <source>
        <dbReference type="ARBA" id="ARBA00023125"/>
    </source>
</evidence>
<reference evidence="13" key="1">
    <citation type="submission" date="2022-06" db="EMBL/GenBank/DDBJ databases">
        <title>Genome sequence of Phormidium yuhuli AB48 isolated from an industrial photobioreactor environment.</title>
        <authorList>
            <person name="Qiu Y."/>
            <person name="Noonan A.J.C."/>
            <person name="Dofher K."/>
            <person name="Koch M."/>
            <person name="Kieft B."/>
            <person name="Lin X."/>
            <person name="Ziels R.M."/>
            <person name="Hallam S.J."/>
        </authorList>
    </citation>
    <scope>NUCLEOTIDE SEQUENCE</scope>
    <source>
        <strain evidence="13">AB48</strain>
    </source>
</reference>
<dbReference type="EC" id="3.1.-.-" evidence="10"/>
<dbReference type="GO" id="GO:0004519">
    <property type="term" value="F:endonuclease activity"/>
    <property type="evidence" value="ECO:0007669"/>
    <property type="project" value="UniProtKB-KW"/>
</dbReference>
<evidence type="ECO:0000256" key="8">
    <source>
        <dbReference type="ARBA" id="ARBA00023211"/>
    </source>
</evidence>
<comment type="similarity">
    <text evidence="10">Belongs to the CRISPR-associated endonuclease Cas1 family.</text>
</comment>